<sequence length="114" mass="13405">MRAEKKEMTPVIREYTINLNKACHKVAFKRRAPRCMDVIRKFAQKAMCTEDVRIDPTVNQYVWSKGIHNVPTRIRIQLDRQVNNEDEEEKKFFTLVKVVDVDSFHGLQTKVVNA</sequence>
<dbReference type="InterPro" id="IPR023621">
    <property type="entry name" value="Ribosomal_eL31_dom_sf"/>
</dbReference>
<dbReference type="InterPro" id="IPR000054">
    <property type="entry name" value="Ribosomal_eL31"/>
</dbReference>
<dbReference type="GO" id="GO:0022625">
    <property type="term" value="C:cytosolic large ribosomal subunit"/>
    <property type="evidence" value="ECO:0007669"/>
    <property type="project" value="TreeGrafter"/>
</dbReference>
<gene>
    <name evidence="4" type="ORF">AV274_0466</name>
</gene>
<dbReference type="NCBIfam" id="NF002258">
    <property type="entry name" value="PRK01192.1-1"/>
    <property type="match status" value="1"/>
</dbReference>
<evidence type="ECO:0000313" key="5">
    <source>
        <dbReference type="Proteomes" id="UP000078348"/>
    </source>
</evidence>
<evidence type="ECO:0000256" key="3">
    <source>
        <dbReference type="ARBA" id="ARBA00023274"/>
    </source>
</evidence>
<comment type="caution">
    <text evidence="4">The sequence shown here is derived from an EMBL/GenBank/DDBJ whole genome shotgun (WGS) entry which is preliminary data.</text>
</comment>
<keyword evidence="3" id="KW-0687">Ribonucleoprotein</keyword>
<comment type="similarity">
    <text evidence="1">Belongs to the eukaryotic ribosomal protein eL31 family.</text>
</comment>
<dbReference type="OrthoDB" id="9739313at2759"/>
<dbReference type="EMBL" id="LXWW01000017">
    <property type="protein sequence ID" value="OAO17789.1"/>
    <property type="molecule type" value="Genomic_DNA"/>
</dbReference>
<keyword evidence="2 4" id="KW-0689">Ribosomal protein</keyword>
<evidence type="ECO:0000256" key="2">
    <source>
        <dbReference type="ARBA" id="ARBA00022980"/>
    </source>
</evidence>
<dbReference type="GO" id="GO:0003735">
    <property type="term" value="F:structural constituent of ribosome"/>
    <property type="evidence" value="ECO:0007669"/>
    <property type="project" value="InterPro"/>
</dbReference>
<dbReference type="GO" id="GO:0002181">
    <property type="term" value="P:cytoplasmic translation"/>
    <property type="evidence" value="ECO:0007669"/>
    <property type="project" value="TreeGrafter"/>
</dbReference>
<accession>A0A196SPQ4</accession>
<dbReference type="SUPFAM" id="SSF54575">
    <property type="entry name" value="Ribosomal protein L31e"/>
    <property type="match status" value="1"/>
</dbReference>
<proteinExistence type="inferred from homology"/>
<dbReference type="STRING" id="478820.A0A196SPQ4"/>
<protein>
    <submittedName>
        <fullName evidence="4">60S ribosomal protein L31</fullName>
    </submittedName>
</protein>
<dbReference type="SMART" id="SM01380">
    <property type="entry name" value="Ribosomal_L31e"/>
    <property type="match status" value="1"/>
</dbReference>
<reference evidence="4 5" key="1">
    <citation type="submission" date="2016-05" db="EMBL/GenBank/DDBJ databases">
        <title>Nuclear genome of Blastocystis sp. subtype 1 NandII.</title>
        <authorList>
            <person name="Gentekaki E."/>
            <person name="Curtis B."/>
            <person name="Stairs C."/>
            <person name="Eme L."/>
            <person name="Herman E."/>
            <person name="Klimes V."/>
            <person name="Arias M.C."/>
            <person name="Elias M."/>
            <person name="Hilliou F."/>
            <person name="Klute M."/>
            <person name="Malik S.-B."/>
            <person name="Pightling A."/>
            <person name="Rachubinski R."/>
            <person name="Salas D."/>
            <person name="Schlacht A."/>
            <person name="Suga H."/>
            <person name="Archibald J."/>
            <person name="Ball S.G."/>
            <person name="Clark G."/>
            <person name="Dacks J."/>
            <person name="Van Der Giezen M."/>
            <person name="Tsaousis A."/>
            <person name="Roger A."/>
        </authorList>
    </citation>
    <scope>NUCLEOTIDE SEQUENCE [LARGE SCALE GENOMIC DNA]</scope>
    <source>
        <strain evidence="5">ATCC 50177 / NandII</strain>
    </source>
</reference>
<dbReference type="FunFam" id="3.10.440.10:FF:000001">
    <property type="entry name" value="60S ribosomal protein L31"/>
    <property type="match status" value="1"/>
</dbReference>
<dbReference type="PROSITE" id="PS01144">
    <property type="entry name" value="RIBOSOMAL_L31E"/>
    <property type="match status" value="1"/>
</dbReference>
<keyword evidence="5" id="KW-1185">Reference proteome</keyword>
<name>A0A196SPQ4_BLAHN</name>
<evidence type="ECO:0000256" key="1">
    <source>
        <dbReference type="ARBA" id="ARBA00010808"/>
    </source>
</evidence>
<dbReference type="InterPro" id="IPR020052">
    <property type="entry name" value="Ribosomal_eL31_CS"/>
</dbReference>
<evidence type="ECO:0000313" key="4">
    <source>
        <dbReference type="EMBL" id="OAO17789.1"/>
    </source>
</evidence>
<dbReference type="Pfam" id="PF01198">
    <property type="entry name" value="Ribosomal_L31e"/>
    <property type="match status" value="1"/>
</dbReference>
<dbReference type="CDD" id="cd00463">
    <property type="entry name" value="Ribosomal_L31e"/>
    <property type="match status" value="1"/>
</dbReference>
<dbReference type="PANTHER" id="PTHR10956:SF0">
    <property type="entry name" value="60S RIBOSOMAL PROTEIN L31"/>
    <property type="match status" value="1"/>
</dbReference>
<organism evidence="4 5">
    <name type="scientific">Blastocystis sp. subtype 1 (strain ATCC 50177 / NandII)</name>
    <dbReference type="NCBI Taxonomy" id="478820"/>
    <lineage>
        <taxon>Eukaryota</taxon>
        <taxon>Sar</taxon>
        <taxon>Stramenopiles</taxon>
        <taxon>Bigyra</taxon>
        <taxon>Opalozoa</taxon>
        <taxon>Opalinata</taxon>
        <taxon>Blastocystidae</taxon>
        <taxon>Blastocystis</taxon>
    </lineage>
</organism>
<dbReference type="Proteomes" id="UP000078348">
    <property type="component" value="Unassembled WGS sequence"/>
</dbReference>
<dbReference type="PANTHER" id="PTHR10956">
    <property type="entry name" value="60S RIBOSOMAL PROTEIN L31"/>
    <property type="match status" value="1"/>
</dbReference>
<dbReference type="Gene3D" id="3.10.440.10">
    <property type="match status" value="1"/>
</dbReference>
<dbReference type="AlphaFoldDB" id="A0A196SPQ4"/>